<sequence length="1083" mass="120454">MADRAEINAAVREALSEQLDTPSERFEGMMSQKMEQMMASIAARYQPSSSNPQLVIPPPSPPAGNPDKVSERVPINTMPLEDVIITGTGSSPPPLFPVLQAGHVAPGPNDETTKLLTRMEQRIREMEGTHNIPQVDFSAFSKVNVPEKFKMPDFEKYDGTSNPVQHVQMYQARMSKYAANGPLMIQTFQAGPKDAAMRWYTDYEIYSMENWEKAANAFVKHFSFNLDVLISREDLEQAEMKKGETIKQYATRWRNVASHLKPVPPERELMKLFVSTLPQTMRSRILGSAATSFGHLIAMAEEIESGMKKGWYGDVATGTKRFTAKKDKEPVSQVNMTYAQKPMAQVPVVQIPNPQQGNFSAQRQKGNLRPPRQFTPLPGTPSRVLAVLRKKGLLTSEPLRLGNTNSPRYDPSKKCDYHCGEPGHDTDGCYVLKHRIQDLLDSKAFSFQDNSQPNTKNNPLPDHSGKVNAVFSYEGGRRGVFKIQVVDIFNAQFRAGYYRVGEIVSFGQLEERISTLMENGLIVRVNQTEVVATVSQIVIDRDQEFAALTLSQSESSSKVKAVEADVASLIKSDPELADMPALEDAIDDELGIVIPETLVITSPQPFPYKDGKAVPWSYDLALITRSGRAYNDDHPAKQVAEKDAKKFLAVIKTSEYNIIDRLRKLPAQVSLLELLQSSEKHRDSLMKVLGQIHVPENIDRDRLENFVGAILLKDQVAFADDEIPAEGRGHNKALHITIKHKQTYVARVLIDNGSALNICPLATPNRPGVDLARMRAAKTSLRSFDGMKKNVMGQINLEIQIGPSLFDVLFQVLDIPSAFNLLLGRPWIHNAGAVPSSLHQKIKFVVEQKLVIVHGEEDHRIFNETAIPYIEPAHNEEDSYHAFELVRTIHASPESPLPVLEISTTSLMVAKVMIGNGFEPGKGLGRHSQGIRNPIELRGQSHTAGLGFQGRGRPRHGKRHAMDRDKLECSHLSPPLYTTFRSAGVVAGYNETAQFEDDLGIVFPNSLKGQDAVVELMDPDDDEADDGVPDLTGWFDDLTIATVFEDPMQVDGTPEEEPYMVPRPPRPSVNAIFDDPLESLDSE</sequence>
<dbReference type="Proteomes" id="UP000827889">
    <property type="component" value="Chromosome 3"/>
</dbReference>
<evidence type="ECO:0000313" key="4">
    <source>
        <dbReference type="RefSeq" id="XP_048132164.1"/>
    </source>
</evidence>
<evidence type="ECO:0000313" key="3">
    <source>
        <dbReference type="Proteomes" id="UP000827889"/>
    </source>
</evidence>
<reference evidence="4" key="1">
    <citation type="submission" date="2025-08" db="UniProtKB">
        <authorList>
            <consortium name="RefSeq"/>
        </authorList>
    </citation>
    <scope>IDENTIFICATION</scope>
    <source>
        <tissue evidence="4">Leaf</tissue>
    </source>
</reference>
<dbReference type="Pfam" id="PF01585">
    <property type="entry name" value="G-patch"/>
    <property type="match status" value="1"/>
</dbReference>
<feature type="domain" description="G-patch" evidence="2">
    <location>
        <begin position="905"/>
        <end position="951"/>
    </location>
</feature>
<dbReference type="SMART" id="SM00443">
    <property type="entry name" value="G_patch"/>
    <property type="match status" value="1"/>
</dbReference>
<dbReference type="PANTHER" id="PTHR32108">
    <property type="entry name" value="DNA-DIRECTED RNA POLYMERASE SUBUNIT ALPHA"/>
    <property type="match status" value="1"/>
</dbReference>
<accession>A0ABM3H6D9</accession>
<feature type="region of interest" description="Disordered" evidence="1">
    <location>
        <begin position="358"/>
        <end position="380"/>
    </location>
</feature>
<feature type="region of interest" description="Disordered" evidence="1">
    <location>
        <begin position="1047"/>
        <end position="1083"/>
    </location>
</feature>
<feature type="compositionally biased region" description="Pro residues" evidence="1">
    <location>
        <begin position="55"/>
        <end position="64"/>
    </location>
</feature>
<feature type="region of interest" description="Disordered" evidence="1">
    <location>
        <begin position="40"/>
        <end position="68"/>
    </location>
</feature>
<dbReference type="RefSeq" id="XP_048132164.1">
    <property type="nucleotide sequence ID" value="XM_048276207.1"/>
</dbReference>
<dbReference type="GeneID" id="125314274"/>
<dbReference type="CDD" id="cd00303">
    <property type="entry name" value="retropepsin_like"/>
    <property type="match status" value="1"/>
</dbReference>
<dbReference type="InterPro" id="IPR000467">
    <property type="entry name" value="G_patch_dom"/>
</dbReference>
<protein>
    <submittedName>
        <fullName evidence="4">Uncharacterized protein LOC125314274</fullName>
    </submittedName>
</protein>
<name>A0ABM3H6D9_9MYRT</name>
<keyword evidence="3" id="KW-1185">Reference proteome</keyword>
<proteinExistence type="predicted"/>
<dbReference type="PROSITE" id="PS50174">
    <property type="entry name" value="G_PATCH"/>
    <property type="match status" value="1"/>
</dbReference>
<dbReference type="InterPro" id="IPR021109">
    <property type="entry name" value="Peptidase_aspartic_dom_sf"/>
</dbReference>
<dbReference type="Gene3D" id="2.40.70.10">
    <property type="entry name" value="Acid Proteases"/>
    <property type="match status" value="1"/>
</dbReference>
<dbReference type="PANTHER" id="PTHR32108:SF9">
    <property type="entry name" value="REVERSE TRANSCRIPTASE RNASE H-LIKE DOMAIN-CONTAINING PROTEIN"/>
    <property type="match status" value="1"/>
</dbReference>
<feature type="region of interest" description="Disordered" evidence="1">
    <location>
        <begin position="942"/>
        <end position="961"/>
    </location>
</feature>
<evidence type="ECO:0000259" key="2">
    <source>
        <dbReference type="PROSITE" id="PS50174"/>
    </source>
</evidence>
<evidence type="ECO:0000256" key="1">
    <source>
        <dbReference type="SAM" id="MobiDB-lite"/>
    </source>
</evidence>
<organism evidence="3 4">
    <name type="scientific">Rhodamnia argentea</name>
    <dbReference type="NCBI Taxonomy" id="178133"/>
    <lineage>
        <taxon>Eukaryota</taxon>
        <taxon>Viridiplantae</taxon>
        <taxon>Streptophyta</taxon>
        <taxon>Embryophyta</taxon>
        <taxon>Tracheophyta</taxon>
        <taxon>Spermatophyta</taxon>
        <taxon>Magnoliopsida</taxon>
        <taxon>eudicotyledons</taxon>
        <taxon>Gunneridae</taxon>
        <taxon>Pentapetalae</taxon>
        <taxon>rosids</taxon>
        <taxon>malvids</taxon>
        <taxon>Myrtales</taxon>
        <taxon>Myrtaceae</taxon>
        <taxon>Myrtoideae</taxon>
        <taxon>Myrteae</taxon>
        <taxon>Australasian group</taxon>
        <taxon>Rhodamnia</taxon>
    </lineage>
</organism>
<gene>
    <name evidence="4" type="primary">LOC125314274</name>
</gene>